<dbReference type="InterPro" id="IPR050627">
    <property type="entry name" value="Nitroreductase/BluB"/>
</dbReference>
<comment type="caution">
    <text evidence="1">The sequence shown here is derived from an EMBL/GenBank/DDBJ whole genome shotgun (WGS) entry which is preliminary data.</text>
</comment>
<dbReference type="Gene3D" id="3.40.109.10">
    <property type="entry name" value="NADH Oxidase"/>
    <property type="match status" value="1"/>
</dbReference>
<evidence type="ECO:0000313" key="2">
    <source>
        <dbReference type="Proteomes" id="UP000183529"/>
    </source>
</evidence>
<proteinExistence type="predicted"/>
<reference evidence="1 2" key="1">
    <citation type="submission" date="2016-10" db="EMBL/GenBank/DDBJ databases">
        <authorList>
            <person name="Varghese N."/>
            <person name="Submissions S."/>
        </authorList>
    </citation>
    <scope>NUCLEOTIDE SEQUENCE [LARGE SCALE GENOMIC DNA]</scope>
    <source>
        <strain evidence="1 2">LMG 22274</strain>
    </source>
</reference>
<dbReference type="EMBL" id="FNZM01000029">
    <property type="protein sequence ID" value="SEK14555.1"/>
    <property type="molecule type" value="Genomic_DNA"/>
</dbReference>
<protein>
    <submittedName>
        <fullName evidence="1">Nitroreductase family protein</fullName>
    </submittedName>
</protein>
<dbReference type="PANTHER" id="PTHR23026">
    <property type="entry name" value="NADPH NITROREDUCTASE"/>
    <property type="match status" value="1"/>
</dbReference>
<dbReference type="NCBIfam" id="NF047509">
    <property type="entry name" value="Rv3131_FMN_oxido"/>
    <property type="match status" value="1"/>
</dbReference>
<accession>A0A1A5XJV7</accession>
<dbReference type="GO" id="GO:0016491">
    <property type="term" value="F:oxidoreductase activity"/>
    <property type="evidence" value="ECO:0007669"/>
    <property type="project" value="InterPro"/>
</dbReference>
<dbReference type="Proteomes" id="UP000183529">
    <property type="component" value="Unassembled WGS sequence"/>
</dbReference>
<dbReference type="SUPFAM" id="SSF55469">
    <property type="entry name" value="FMN-dependent nitroreductase-like"/>
    <property type="match status" value="2"/>
</dbReference>
<sequence>MQNPPAAVDSAHPPCNGAADVTHEFALRFAVRHATLAPSSHNSQPWRFVSGADRVMLCADRLRALPVVDPYDRELVISCGAALFNLRVAIASLGMGYAITLFPSSTDPDLLAEIRLLRERVTAPELSTLLNAIPERVTTRHPFSADPVDAMIEQHLMDAARAEGVEVACVSAAAPRNAVADLVAEADQQQFADPRFRRELAKWIHPRHTNDGMPVYAAGLGALLDFARPLVTSAIRTFDLGGGVAATHRELAAGSPLLLCIATGVDDAQAWLAAGQALERVLLLTTVHGLCVSYLNQPIEIATLRSRLAVLMGLQRTDFPQLLLRIGRGTPDAASPRRPLEDVMS</sequence>
<dbReference type="OrthoDB" id="272552at2"/>
<dbReference type="PANTHER" id="PTHR23026:SF123">
    <property type="entry name" value="NAD(P)H NITROREDUCTASE RV3131-RELATED"/>
    <property type="match status" value="1"/>
</dbReference>
<dbReference type="InterPro" id="IPR000415">
    <property type="entry name" value="Nitroreductase-like"/>
</dbReference>
<dbReference type="AlphaFoldDB" id="A0A1A5XJV7"/>
<organism evidence="1 2">
    <name type="scientific">Paraburkholderia tropica</name>
    <dbReference type="NCBI Taxonomy" id="92647"/>
    <lineage>
        <taxon>Bacteria</taxon>
        <taxon>Pseudomonadati</taxon>
        <taxon>Pseudomonadota</taxon>
        <taxon>Betaproteobacteria</taxon>
        <taxon>Burkholderiales</taxon>
        <taxon>Burkholderiaceae</taxon>
        <taxon>Paraburkholderia</taxon>
    </lineage>
</organism>
<dbReference type="RefSeq" id="WP_065058349.1">
    <property type="nucleotide sequence ID" value="NZ_CADFGN010000012.1"/>
</dbReference>
<gene>
    <name evidence="1" type="ORF">SAMN05216550_12935</name>
</gene>
<evidence type="ECO:0000313" key="1">
    <source>
        <dbReference type="EMBL" id="SEK14555.1"/>
    </source>
</evidence>
<name>A0A1A5XJV7_9BURK</name>